<dbReference type="EMBL" id="JANPWB010000005">
    <property type="protein sequence ID" value="KAJ1186279.1"/>
    <property type="molecule type" value="Genomic_DNA"/>
</dbReference>
<accession>A0AAV7UE45</accession>
<name>A0AAV7UE45_PLEWA</name>
<evidence type="ECO:0000256" key="2">
    <source>
        <dbReference type="SAM" id="SignalP"/>
    </source>
</evidence>
<proteinExistence type="predicted"/>
<feature type="signal peptide" evidence="2">
    <location>
        <begin position="1"/>
        <end position="18"/>
    </location>
</feature>
<dbReference type="AlphaFoldDB" id="A0AAV7UE45"/>
<keyword evidence="1" id="KW-0812">Transmembrane</keyword>
<organism evidence="3 4">
    <name type="scientific">Pleurodeles waltl</name>
    <name type="common">Iberian ribbed newt</name>
    <dbReference type="NCBI Taxonomy" id="8319"/>
    <lineage>
        <taxon>Eukaryota</taxon>
        <taxon>Metazoa</taxon>
        <taxon>Chordata</taxon>
        <taxon>Craniata</taxon>
        <taxon>Vertebrata</taxon>
        <taxon>Euteleostomi</taxon>
        <taxon>Amphibia</taxon>
        <taxon>Batrachia</taxon>
        <taxon>Caudata</taxon>
        <taxon>Salamandroidea</taxon>
        <taxon>Salamandridae</taxon>
        <taxon>Pleurodelinae</taxon>
        <taxon>Pleurodeles</taxon>
    </lineage>
</organism>
<reference evidence="3" key="1">
    <citation type="journal article" date="2022" name="bioRxiv">
        <title>Sequencing and chromosome-scale assembly of the giantPleurodeles waltlgenome.</title>
        <authorList>
            <person name="Brown T."/>
            <person name="Elewa A."/>
            <person name="Iarovenko S."/>
            <person name="Subramanian E."/>
            <person name="Araus A.J."/>
            <person name="Petzold A."/>
            <person name="Susuki M."/>
            <person name="Suzuki K.-i.T."/>
            <person name="Hayashi T."/>
            <person name="Toyoda A."/>
            <person name="Oliveira C."/>
            <person name="Osipova E."/>
            <person name="Leigh N.D."/>
            <person name="Simon A."/>
            <person name="Yun M.H."/>
        </authorList>
    </citation>
    <scope>NUCLEOTIDE SEQUENCE</scope>
    <source>
        <strain evidence="3">20211129_DDA</strain>
        <tissue evidence="3">Liver</tissue>
    </source>
</reference>
<protein>
    <submittedName>
        <fullName evidence="3">Uncharacterized protein</fullName>
    </submittedName>
</protein>
<evidence type="ECO:0000256" key="1">
    <source>
        <dbReference type="SAM" id="Phobius"/>
    </source>
</evidence>
<keyword evidence="4" id="KW-1185">Reference proteome</keyword>
<comment type="caution">
    <text evidence="3">The sequence shown here is derived from an EMBL/GenBank/DDBJ whole genome shotgun (WGS) entry which is preliminary data.</text>
</comment>
<keyword evidence="1" id="KW-1133">Transmembrane helix</keyword>
<keyword evidence="2" id="KW-0732">Signal</keyword>
<feature type="chain" id="PRO_5043809732" evidence="2">
    <location>
        <begin position="19"/>
        <end position="82"/>
    </location>
</feature>
<dbReference type="Proteomes" id="UP001066276">
    <property type="component" value="Chromosome 3_1"/>
</dbReference>
<keyword evidence="1" id="KW-0472">Membrane</keyword>
<sequence length="82" mass="8141">MLAVLAVVQVPVLPVVEGGTSPSPAASDGWPLEMLLLTVVVATEVQVAVLVAGMLVVLPAVQVAGLSVLMVATRPSPAASDA</sequence>
<evidence type="ECO:0000313" key="3">
    <source>
        <dbReference type="EMBL" id="KAJ1186279.1"/>
    </source>
</evidence>
<feature type="transmembrane region" description="Helical" evidence="1">
    <location>
        <begin position="34"/>
        <end position="61"/>
    </location>
</feature>
<gene>
    <name evidence="3" type="ORF">NDU88_003062</name>
</gene>
<evidence type="ECO:0000313" key="4">
    <source>
        <dbReference type="Proteomes" id="UP001066276"/>
    </source>
</evidence>